<feature type="transmembrane region" description="Helical" evidence="7">
    <location>
        <begin position="186"/>
        <end position="207"/>
    </location>
</feature>
<name>A0A0C4EFZ9_MAGP6</name>
<keyword evidence="4 7" id="KW-1133">Transmembrane helix</keyword>
<dbReference type="EMBL" id="ADBL01002904">
    <property type="status" value="NOT_ANNOTATED_CDS"/>
    <property type="molecule type" value="Genomic_DNA"/>
</dbReference>
<gene>
    <name evidence="9" type="ORF">MAPG_11711</name>
</gene>
<keyword evidence="5 7" id="KW-0472">Membrane</keyword>
<feature type="transmembrane region" description="Helical" evidence="7">
    <location>
        <begin position="439"/>
        <end position="459"/>
    </location>
</feature>
<evidence type="ECO:0000256" key="4">
    <source>
        <dbReference type="ARBA" id="ARBA00022989"/>
    </source>
</evidence>
<accession>A0A0C4EFZ9</accession>
<evidence type="ECO:0000256" key="2">
    <source>
        <dbReference type="ARBA" id="ARBA00022448"/>
    </source>
</evidence>
<sequence length="526" mass="58179">MAHSEEKVERPHSKGSDGTPMPTKLDGTKQSFVDHLEGQDASWRQQADRRLVRKIDARMLPCLVIMYLLNFLDRSNLAQARQGTLEKDLGMGGTDFNLATSIFFVGYLLMQLPSNLLITRVRPSLYLSLATMLWGTVSTCNAAARDFRSLVVVRFFLGFVEAPFFPGAVFLMSSWYTRAEMTRRMAWFYSGNALANMFGGLLGAAILGGLEGAHGIAGWRWLFIVEGVMTIGVAIIVGFILPDYPHNTKWLTEEEKSFAAWRLLEDINEADDQHAGSVWAGLKLAVKDYRLYVFVLLQHLNLVALTFQYFFPSIVGTLGYSPINTLWLTVPVWFAAFLVSILVTWTSAKTQDRSLHIISLMVVGAVGNVIAAATTSLGARFFAMFLMPMSILSCCKLVKSTARSWRKCYTGQALTPKADQIVVSWVANSFPRPLVKRSAVIAISNMIGNTASIYGSYMYPSSHAPRYIPGGAANTAICLIVAGLALALRFIHQKENKKLEAAEAEIGNGEVTGDADRRAVGFRYIY</sequence>
<dbReference type="OMA" id="IMLMSSW"/>
<reference evidence="11" key="2">
    <citation type="submission" date="2010-05" db="EMBL/GenBank/DDBJ databases">
        <title>The genome sequence of Magnaporthe poae strain ATCC 64411.</title>
        <authorList>
            <person name="Ma L.-J."/>
            <person name="Dead R."/>
            <person name="Young S."/>
            <person name="Zeng Q."/>
            <person name="Koehrsen M."/>
            <person name="Alvarado L."/>
            <person name="Berlin A."/>
            <person name="Chapman S.B."/>
            <person name="Chen Z."/>
            <person name="Freedman E."/>
            <person name="Gellesch M."/>
            <person name="Goldberg J."/>
            <person name="Griggs A."/>
            <person name="Gujja S."/>
            <person name="Heilman E.R."/>
            <person name="Heiman D."/>
            <person name="Hepburn T."/>
            <person name="Howarth C."/>
            <person name="Jen D."/>
            <person name="Larson L."/>
            <person name="Mehta T."/>
            <person name="Neiman D."/>
            <person name="Pearson M."/>
            <person name="Roberts A."/>
            <person name="Saif S."/>
            <person name="Shea T."/>
            <person name="Shenoy N."/>
            <person name="Sisk P."/>
            <person name="Stolte C."/>
            <person name="Sykes S."/>
            <person name="Walk T."/>
            <person name="White J."/>
            <person name="Yandava C."/>
            <person name="Haas B."/>
            <person name="Nusbaum C."/>
            <person name="Birren B."/>
        </authorList>
    </citation>
    <scope>NUCLEOTIDE SEQUENCE [LARGE SCALE GENOMIC DNA]</scope>
    <source>
        <strain evidence="11">ATCC 64411 / 73-15</strain>
    </source>
</reference>
<feature type="region of interest" description="Disordered" evidence="6">
    <location>
        <begin position="1"/>
        <end position="28"/>
    </location>
</feature>
<feature type="transmembrane region" description="Helical" evidence="7">
    <location>
        <begin position="55"/>
        <end position="72"/>
    </location>
</feature>
<feature type="transmembrane region" description="Helical" evidence="7">
    <location>
        <begin position="125"/>
        <end position="144"/>
    </location>
</feature>
<evidence type="ECO:0000313" key="9">
    <source>
        <dbReference type="EMBL" id="KLU92770.1"/>
    </source>
</evidence>
<dbReference type="Gene3D" id="1.20.1250.20">
    <property type="entry name" value="MFS general substrate transporter like domains"/>
    <property type="match status" value="1"/>
</dbReference>
<dbReference type="SUPFAM" id="SSF103473">
    <property type="entry name" value="MFS general substrate transporter"/>
    <property type="match status" value="1"/>
</dbReference>
<reference evidence="10" key="4">
    <citation type="journal article" date="2015" name="G3 (Bethesda)">
        <title>Genome sequences of three phytopathogenic species of the Magnaporthaceae family of fungi.</title>
        <authorList>
            <person name="Okagaki L.H."/>
            <person name="Nunes C.C."/>
            <person name="Sailsbery J."/>
            <person name="Clay B."/>
            <person name="Brown D."/>
            <person name="John T."/>
            <person name="Oh Y."/>
            <person name="Young N."/>
            <person name="Fitzgerald M."/>
            <person name="Haas B.J."/>
            <person name="Zeng Q."/>
            <person name="Young S."/>
            <person name="Adiconis X."/>
            <person name="Fan L."/>
            <person name="Levin J.Z."/>
            <person name="Mitchell T.K."/>
            <person name="Okubara P.A."/>
            <person name="Farman M.L."/>
            <person name="Kohn L.M."/>
            <person name="Birren B."/>
            <person name="Ma L.-J."/>
            <person name="Dean R.A."/>
        </authorList>
    </citation>
    <scope>NUCLEOTIDE SEQUENCE</scope>
    <source>
        <strain evidence="10">ATCC 64411 / 73-15</strain>
    </source>
</reference>
<dbReference type="VEuPathDB" id="FungiDB:MAPG_11711"/>
<dbReference type="InterPro" id="IPR011701">
    <property type="entry name" value="MFS"/>
</dbReference>
<dbReference type="PROSITE" id="PS50850">
    <property type="entry name" value="MFS"/>
    <property type="match status" value="1"/>
</dbReference>
<feature type="domain" description="Major facilitator superfamily (MFS) profile" evidence="8">
    <location>
        <begin position="59"/>
        <end position="526"/>
    </location>
</feature>
<proteinExistence type="predicted"/>
<feature type="transmembrane region" description="Helical" evidence="7">
    <location>
        <begin position="323"/>
        <end position="343"/>
    </location>
</feature>
<organism evidence="10 11">
    <name type="scientific">Magnaporthiopsis poae (strain ATCC 64411 / 73-15)</name>
    <name type="common">Kentucky bluegrass fungus</name>
    <name type="synonym">Magnaporthe poae</name>
    <dbReference type="NCBI Taxonomy" id="644358"/>
    <lineage>
        <taxon>Eukaryota</taxon>
        <taxon>Fungi</taxon>
        <taxon>Dikarya</taxon>
        <taxon>Ascomycota</taxon>
        <taxon>Pezizomycotina</taxon>
        <taxon>Sordariomycetes</taxon>
        <taxon>Sordariomycetidae</taxon>
        <taxon>Magnaporthales</taxon>
        <taxon>Magnaporthaceae</taxon>
        <taxon>Magnaporthiopsis</taxon>
    </lineage>
</organism>
<dbReference type="PANTHER" id="PTHR43791">
    <property type="entry name" value="PERMEASE-RELATED"/>
    <property type="match status" value="1"/>
</dbReference>
<feature type="transmembrane region" description="Helical" evidence="7">
    <location>
        <begin position="150"/>
        <end position="174"/>
    </location>
</feature>
<dbReference type="InterPro" id="IPR036259">
    <property type="entry name" value="MFS_trans_sf"/>
</dbReference>
<evidence type="ECO:0000313" key="10">
    <source>
        <dbReference type="EnsemblFungi" id="MAPG_11711T0"/>
    </source>
</evidence>
<dbReference type="eggNOG" id="KOG2533">
    <property type="taxonomic scope" value="Eukaryota"/>
</dbReference>
<dbReference type="FunFam" id="1.20.1250.20:FF:000057">
    <property type="entry name" value="MFS general substrate transporter"/>
    <property type="match status" value="1"/>
</dbReference>
<reference evidence="9" key="3">
    <citation type="submission" date="2011-03" db="EMBL/GenBank/DDBJ databases">
        <title>Annotation of Magnaporthe poae ATCC 64411.</title>
        <authorList>
            <person name="Ma L.-J."/>
            <person name="Dead R."/>
            <person name="Young S.K."/>
            <person name="Zeng Q."/>
            <person name="Gargeya S."/>
            <person name="Fitzgerald M."/>
            <person name="Haas B."/>
            <person name="Abouelleil A."/>
            <person name="Alvarado L."/>
            <person name="Arachchi H.M."/>
            <person name="Berlin A."/>
            <person name="Brown A."/>
            <person name="Chapman S.B."/>
            <person name="Chen Z."/>
            <person name="Dunbar C."/>
            <person name="Freedman E."/>
            <person name="Gearin G."/>
            <person name="Gellesch M."/>
            <person name="Goldberg J."/>
            <person name="Griggs A."/>
            <person name="Gujja S."/>
            <person name="Heiman D."/>
            <person name="Howarth C."/>
            <person name="Larson L."/>
            <person name="Lui A."/>
            <person name="MacDonald P.J.P."/>
            <person name="Mehta T."/>
            <person name="Montmayeur A."/>
            <person name="Murphy C."/>
            <person name="Neiman D."/>
            <person name="Pearson M."/>
            <person name="Priest M."/>
            <person name="Roberts A."/>
            <person name="Saif S."/>
            <person name="Shea T."/>
            <person name="Shenoy N."/>
            <person name="Sisk P."/>
            <person name="Stolte C."/>
            <person name="Sykes S."/>
            <person name="Yandava C."/>
            <person name="Wortman J."/>
            <person name="Nusbaum C."/>
            <person name="Birren B."/>
        </authorList>
    </citation>
    <scope>NUCLEOTIDE SEQUENCE</scope>
    <source>
        <strain evidence="9">ATCC 64411</strain>
    </source>
</reference>
<dbReference type="GO" id="GO:0016020">
    <property type="term" value="C:membrane"/>
    <property type="evidence" value="ECO:0007669"/>
    <property type="project" value="UniProtKB-SubCell"/>
</dbReference>
<dbReference type="AlphaFoldDB" id="A0A0C4EFZ9"/>
<dbReference type="Pfam" id="PF07690">
    <property type="entry name" value="MFS_1"/>
    <property type="match status" value="1"/>
</dbReference>
<feature type="transmembrane region" description="Helical" evidence="7">
    <location>
        <begin position="379"/>
        <end position="398"/>
    </location>
</feature>
<protein>
    <submittedName>
        <fullName evidence="9">Phthalate transporter</fullName>
    </submittedName>
</protein>
<dbReference type="GO" id="GO:0022857">
    <property type="term" value="F:transmembrane transporter activity"/>
    <property type="evidence" value="ECO:0007669"/>
    <property type="project" value="InterPro"/>
</dbReference>
<feature type="transmembrane region" description="Helical" evidence="7">
    <location>
        <begin position="291"/>
        <end position="311"/>
    </location>
</feature>
<evidence type="ECO:0000259" key="8">
    <source>
        <dbReference type="PROSITE" id="PS50850"/>
    </source>
</evidence>
<feature type="transmembrane region" description="Helical" evidence="7">
    <location>
        <begin position="98"/>
        <end position="118"/>
    </location>
</feature>
<reference evidence="9" key="1">
    <citation type="submission" date="2010-05" db="EMBL/GenBank/DDBJ databases">
        <title>The Genome Sequence of Magnaporthe poae strain ATCC 64411.</title>
        <authorList>
            <consortium name="The Broad Institute Genome Sequencing Platform"/>
            <consortium name="Broad Institute Genome Sequencing Center for Infectious Disease"/>
            <person name="Ma L.-J."/>
            <person name="Dead R."/>
            <person name="Young S."/>
            <person name="Zeng Q."/>
            <person name="Koehrsen M."/>
            <person name="Alvarado L."/>
            <person name="Berlin A."/>
            <person name="Chapman S.B."/>
            <person name="Chen Z."/>
            <person name="Freedman E."/>
            <person name="Gellesch M."/>
            <person name="Goldberg J."/>
            <person name="Griggs A."/>
            <person name="Gujja S."/>
            <person name="Heilman E.R."/>
            <person name="Heiman D."/>
            <person name="Hepburn T."/>
            <person name="Howarth C."/>
            <person name="Jen D."/>
            <person name="Larson L."/>
            <person name="Mehta T."/>
            <person name="Neiman D."/>
            <person name="Pearson M."/>
            <person name="Roberts A."/>
            <person name="Saif S."/>
            <person name="Shea T."/>
            <person name="Shenoy N."/>
            <person name="Sisk P."/>
            <person name="Stolte C."/>
            <person name="Sykes S."/>
            <person name="Walk T."/>
            <person name="White J."/>
            <person name="Yandava C."/>
            <person name="Haas B."/>
            <person name="Nusbaum C."/>
            <person name="Birren B."/>
        </authorList>
    </citation>
    <scope>NUCLEOTIDE SEQUENCE</scope>
    <source>
        <strain evidence="9">ATCC 64411</strain>
    </source>
</reference>
<evidence type="ECO:0000256" key="7">
    <source>
        <dbReference type="SAM" id="Phobius"/>
    </source>
</evidence>
<comment type="subcellular location">
    <subcellularLocation>
        <location evidence="1">Membrane</location>
        <topology evidence="1">Multi-pass membrane protein</topology>
    </subcellularLocation>
</comment>
<feature type="transmembrane region" description="Helical" evidence="7">
    <location>
        <begin position="471"/>
        <end position="491"/>
    </location>
</feature>
<dbReference type="EnsemblFungi" id="MAPG_11711T0">
    <property type="protein sequence ID" value="MAPG_11711T0"/>
    <property type="gene ID" value="MAPG_11711"/>
</dbReference>
<feature type="compositionally biased region" description="Basic and acidic residues" evidence="6">
    <location>
        <begin position="1"/>
        <end position="15"/>
    </location>
</feature>
<keyword evidence="11" id="KW-1185">Reference proteome</keyword>
<evidence type="ECO:0000256" key="6">
    <source>
        <dbReference type="SAM" id="MobiDB-lite"/>
    </source>
</evidence>
<feature type="transmembrane region" description="Helical" evidence="7">
    <location>
        <begin position="219"/>
        <end position="241"/>
    </location>
</feature>
<reference evidence="10" key="5">
    <citation type="submission" date="2015-06" db="UniProtKB">
        <authorList>
            <consortium name="EnsemblFungi"/>
        </authorList>
    </citation>
    <scope>IDENTIFICATION</scope>
    <source>
        <strain evidence="10">ATCC 64411</strain>
    </source>
</reference>
<dbReference type="OrthoDB" id="2985014at2759"/>
<keyword evidence="3 7" id="KW-0812">Transmembrane</keyword>
<dbReference type="STRING" id="644358.A0A0C4EFZ9"/>
<evidence type="ECO:0000256" key="3">
    <source>
        <dbReference type="ARBA" id="ARBA00022692"/>
    </source>
</evidence>
<dbReference type="PANTHER" id="PTHR43791:SF20">
    <property type="entry name" value="TRANSPORTER, PUTATIVE (AFU_ORTHOLOGUE AFUA_3G14670)-RELATED"/>
    <property type="match status" value="1"/>
</dbReference>
<dbReference type="Proteomes" id="UP000011715">
    <property type="component" value="Unassembled WGS sequence"/>
</dbReference>
<dbReference type="EMBL" id="GL876987">
    <property type="protein sequence ID" value="KLU92770.1"/>
    <property type="molecule type" value="Genomic_DNA"/>
</dbReference>
<evidence type="ECO:0000313" key="11">
    <source>
        <dbReference type="Proteomes" id="UP000011715"/>
    </source>
</evidence>
<evidence type="ECO:0000256" key="5">
    <source>
        <dbReference type="ARBA" id="ARBA00023136"/>
    </source>
</evidence>
<feature type="transmembrane region" description="Helical" evidence="7">
    <location>
        <begin position="355"/>
        <end position="373"/>
    </location>
</feature>
<evidence type="ECO:0000256" key="1">
    <source>
        <dbReference type="ARBA" id="ARBA00004141"/>
    </source>
</evidence>
<keyword evidence="2" id="KW-0813">Transport</keyword>
<dbReference type="InterPro" id="IPR020846">
    <property type="entry name" value="MFS_dom"/>
</dbReference>